<sequence>MRSFLSLAMCGVLVGSFALAGCGDDDGGTGGSGGAGGEGGSSTTTTGVGGEGGEGEGGAGEGGAGEGGAGEGGAGEGGAGEGGAGEGGADTGIGPDESCSGCARLSVPLTESGQATQFLVTFDEPMDLTGATITYRVKTYAGTNGGVQPYVQNGDELEWATAGWGWNPVSELKEWTDITIDVDAAVVPEGSAPFDKSQVLMFGLQITAGDEGPWTSPTVVYVDSITVTRPASAGGEGAGGAGDGGAGGAGDGGAGGAGGAGDGGAGGAGDGGAGGAGDGGAGGAGDGGAGGAGDGGAGGAGDGGAGGAGDGGAGGAGDGGAGGAGDGGAGGGEPSVEVIHVVGPFEFAADAEPLEIGSYMPVSGSTLLHLAE</sequence>
<organism evidence="3 4">
    <name type="scientific">Sorangium cellulosum</name>
    <name type="common">Polyangium cellulosum</name>
    <dbReference type="NCBI Taxonomy" id="56"/>
    <lineage>
        <taxon>Bacteria</taxon>
        <taxon>Pseudomonadati</taxon>
        <taxon>Myxococcota</taxon>
        <taxon>Polyangia</taxon>
        <taxon>Polyangiales</taxon>
        <taxon>Polyangiaceae</taxon>
        <taxon>Sorangium</taxon>
    </lineage>
</organism>
<evidence type="ECO:0000256" key="2">
    <source>
        <dbReference type="SAM" id="SignalP"/>
    </source>
</evidence>
<reference evidence="3 4" key="1">
    <citation type="submission" date="2015-09" db="EMBL/GenBank/DDBJ databases">
        <title>Sorangium comparison.</title>
        <authorList>
            <person name="Zaburannyi N."/>
            <person name="Bunk B."/>
            <person name="Overmann J."/>
            <person name="Mueller R."/>
        </authorList>
    </citation>
    <scope>NUCLEOTIDE SEQUENCE [LARGE SCALE GENOMIC DNA]</scope>
    <source>
        <strain evidence="3 4">So ceGT47</strain>
    </source>
</reference>
<evidence type="ECO:0008006" key="5">
    <source>
        <dbReference type="Google" id="ProtNLM"/>
    </source>
</evidence>
<evidence type="ECO:0000256" key="1">
    <source>
        <dbReference type="SAM" id="MobiDB-lite"/>
    </source>
</evidence>
<evidence type="ECO:0000313" key="3">
    <source>
        <dbReference type="EMBL" id="AUX20812.1"/>
    </source>
</evidence>
<accession>A0A4V0NCY7</accession>
<proteinExistence type="predicted"/>
<feature type="region of interest" description="Disordered" evidence="1">
    <location>
        <begin position="30"/>
        <end position="95"/>
    </location>
</feature>
<feature type="compositionally biased region" description="Gly residues" evidence="1">
    <location>
        <begin position="47"/>
        <end position="91"/>
    </location>
</feature>
<keyword evidence="2" id="KW-0732">Signal</keyword>
<dbReference type="EMBL" id="CP012670">
    <property type="protein sequence ID" value="AUX20812.1"/>
    <property type="molecule type" value="Genomic_DNA"/>
</dbReference>
<dbReference type="AlphaFoldDB" id="A0A4V0NCY7"/>
<feature type="signal peptide" evidence="2">
    <location>
        <begin position="1"/>
        <end position="20"/>
    </location>
</feature>
<dbReference type="Proteomes" id="UP000295781">
    <property type="component" value="Chromosome"/>
</dbReference>
<gene>
    <name evidence="3" type="ORF">SOCEGT47_012860</name>
</gene>
<dbReference type="RefSeq" id="WP_129346220.1">
    <property type="nucleotide sequence ID" value="NZ_CP012670.1"/>
</dbReference>
<protein>
    <recommendedName>
        <fullName evidence="5">PE-PGRS family protein</fullName>
    </recommendedName>
</protein>
<name>A0A4V0NCY7_SORCE</name>
<dbReference type="PROSITE" id="PS51257">
    <property type="entry name" value="PROKAR_LIPOPROTEIN"/>
    <property type="match status" value="1"/>
</dbReference>
<feature type="compositionally biased region" description="Gly residues" evidence="1">
    <location>
        <begin position="30"/>
        <end position="40"/>
    </location>
</feature>
<dbReference type="OrthoDB" id="9840435at2"/>
<feature type="chain" id="PRO_5020201642" description="PE-PGRS family protein" evidence="2">
    <location>
        <begin position="21"/>
        <end position="372"/>
    </location>
</feature>
<evidence type="ECO:0000313" key="4">
    <source>
        <dbReference type="Proteomes" id="UP000295781"/>
    </source>
</evidence>
<dbReference type="Gene3D" id="2.60.120.260">
    <property type="entry name" value="Galactose-binding domain-like"/>
    <property type="match status" value="1"/>
</dbReference>